<protein>
    <submittedName>
        <fullName evidence="2">Uncharacterized protein</fullName>
    </submittedName>
</protein>
<evidence type="ECO:0000256" key="1">
    <source>
        <dbReference type="SAM" id="Phobius"/>
    </source>
</evidence>
<dbReference type="EMBL" id="SDMP01000001">
    <property type="protein sequence ID" value="RYR80107.1"/>
    <property type="molecule type" value="Genomic_DNA"/>
</dbReference>
<sequence>MFFGLRKREEREGEVKLSPSKSGQVDDLPYLWQQQRIKSWCILYIQAFFYTSLYKSFILMHFEPLLRVFSAPSSSSCCTFFFLFLFFFFFTFISCLLFLLLHLRAFFSVFFLRYSRLPLFFDIKL</sequence>
<name>A0A445EXG3_ARAHY</name>
<keyword evidence="1" id="KW-0812">Transmembrane</keyword>
<proteinExistence type="predicted"/>
<gene>
    <name evidence="2" type="ORF">Ahy_A01g004883</name>
</gene>
<keyword evidence="3" id="KW-1185">Reference proteome</keyword>
<reference evidence="2 3" key="1">
    <citation type="submission" date="2019-01" db="EMBL/GenBank/DDBJ databases">
        <title>Sequencing of cultivated peanut Arachis hypogaea provides insights into genome evolution and oil improvement.</title>
        <authorList>
            <person name="Chen X."/>
        </authorList>
    </citation>
    <scope>NUCLEOTIDE SEQUENCE [LARGE SCALE GENOMIC DNA]</scope>
    <source>
        <strain evidence="3">cv. Fuhuasheng</strain>
        <tissue evidence="2">Leaves</tissue>
    </source>
</reference>
<dbReference type="Proteomes" id="UP000289738">
    <property type="component" value="Chromosome A01"/>
</dbReference>
<keyword evidence="1" id="KW-0472">Membrane</keyword>
<dbReference type="AlphaFoldDB" id="A0A445EXG3"/>
<evidence type="ECO:0000313" key="3">
    <source>
        <dbReference type="Proteomes" id="UP000289738"/>
    </source>
</evidence>
<comment type="caution">
    <text evidence="2">The sequence shown here is derived from an EMBL/GenBank/DDBJ whole genome shotgun (WGS) entry which is preliminary data.</text>
</comment>
<keyword evidence="1" id="KW-1133">Transmembrane helix</keyword>
<evidence type="ECO:0000313" key="2">
    <source>
        <dbReference type="EMBL" id="RYR80107.1"/>
    </source>
</evidence>
<feature type="transmembrane region" description="Helical" evidence="1">
    <location>
        <begin position="80"/>
        <end position="103"/>
    </location>
</feature>
<feature type="transmembrane region" description="Helical" evidence="1">
    <location>
        <begin position="41"/>
        <end position="60"/>
    </location>
</feature>
<accession>A0A445EXG3</accession>
<organism evidence="2 3">
    <name type="scientific">Arachis hypogaea</name>
    <name type="common">Peanut</name>
    <dbReference type="NCBI Taxonomy" id="3818"/>
    <lineage>
        <taxon>Eukaryota</taxon>
        <taxon>Viridiplantae</taxon>
        <taxon>Streptophyta</taxon>
        <taxon>Embryophyta</taxon>
        <taxon>Tracheophyta</taxon>
        <taxon>Spermatophyta</taxon>
        <taxon>Magnoliopsida</taxon>
        <taxon>eudicotyledons</taxon>
        <taxon>Gunneridae</taxon>
        <taxon>Pentapetalae</taxon>
        <taxon>rosids</taxon>
        <taxon>fabids</taxon>
        <taxon>Fabales</taxon>
        <taxon>Fabaceae</taxon>
        <taxon>Papilionoideae</taxon>
        <taxon>50 kb inversion clade</taxon>
        <taxon>dalbergioids sensu lato</taxon>
        <taxon>Dalbergieae</taxon>
        <taxon>Pterocarpus clade</taxon>
        <taxon>Arachis</taxon>
    </lineage>
</organism>